<sequence>MKGKSASHSQRLAELRRLEAISESPTNSTEAITGVGSPPSTFDRDRSLSQVVEALNNQQSDGRLIKEKLDDGNGVLATITLSPTLPSVQAEEYVMESCVIPAKTMKFVNINIEETMSETVMVRGLIQPSTTENA</sequence>
<accession>A0ABR0AZZ0</accession>
<organism evidence="2 3">
    <name type="scientific">Daphnia magna</name>
    <dbReference type="NCBI Taxonomy" id="35525"/>
    <lineage>
        <taxon>Eukaryota</taxon>
        <taxon>Metazoa</taxon>
        <taxon>Ecdysozoa</taxon>
        <taxon>Arthropoda</taxon>
        <taxon>Crustacea</taxon>
        <taxon>Branchiopoda</taxon>
        <taxon>Diplostraca</taxon>
        <taxon>Cladocera</taxon>
        <taxon>Anomopoda</taxon>
        <taxon>Daphniidae</taxon>
        <taxon>Daphnia</taxon>
    </lineage>
</organism>
<comment type="caution">
    <text evidence="2">The sequence shown here is derived from an EMBL/GenBank/DDBJ whole genome shotgun (WGS) entry which is preliminary data.</text>
</comment>
<name>A0ABR0AZZ0_9CRUS</name>
<feature type="region of interest" description="Disordered" evidence="1">
    <location>
        <begin position="20"/>
        <end position="44"/>
    </location>
</feature>
<evidence type="ECO:0000256" key="1">
    <source>
        <dbReference type="SAM" id="MobiDB-lite"/>
    </source>
</evidence>
<reference evidence="2 3" key="1">
    <citation type="journal article" date="2023" name="Nucleic Acids Res.">
        <title>The hologenome of Daphnia magna reveals possible DNA methylation and microbiome-mediated evolution of the host genome.</title>
        <authorList>
            <person name="Chaturvedi A."/>
            <person name="Li X."/>
            <person name="Dhandapani V."/>
            <person name="Marshall H."/>
            <person name="Kissane S."/>
            <person name="Cuenca-Cambronero M."/>
            <person name="Asole G."/>
            <person name="Calvet F."/>
            <person name="Ruiz-Romero M."/>
            <person name="Marangio P."/>
            <person name="Guigo R."/>
            <person name="Rago D."/>
            <person name="Mirbahai L."/>
            <person name="Eastwood N."/>
            <person name="Colbourne J.K."/>
            <person name="Zhou J."/>
            <person name="Mallon E."/>
            <person name="Orsini L."/>
        </authorList>
    </citation>
    <scope>NUCLEOTIDE SEQUENCE [LARGE SCALE GENOMIC DNA]</scope>
    <source>
        <strain evidence="2">LRV0_1</strain>
    </source>
</reference>
<evidence type="ECO:0000313" key="2">
    <source>
        <dbReference type="EMBL" id="KAK4030701.1"/>
    </source>
</evidence>
<proteinExistence type="predicted"/>
<dbReference type="EMBL" id="JAOYFB010000039">
    <property type="protein sequence ID" value="KAK4030701.1"/>
    <property type="molecule type" value="Genomic_DNA"/>
</dbReference>
<gene>
    <name evidence="2" type="ORF">OUZ56_024040</name>
</gene>
<protein>
    <submittedName>
        <fullName evidence="2">Uncharacterized protein</fullName>
    </submittedName>
</protein>
<evidence type="ECO:0000313" key="3">
    <source>
        <dbReference type="Proteomes" id="UP001234178"/>
    </source>
</evidence>
<dbReference type="Proteomes" id="UP001234178">
    <property type="component" value="Unassembled WGS sequence"/>
</dbReference>
<keyword evidence="3" id="KW-1185">Reference proteome</keyword>